<keyword evidence="5" id="KW-1185">Reference proteome</keyword>
<dbReference type="PANTHER" id="PTHR30319:SF1">
    <property type="entry name" value="TRANSCRIPTIONAL REPRESSOR PAAX"/>
    <property type="match status" value="1"/>
</dbReference>
<dbReference type="Pfam" id="PF20803">
    <property type="entry name" value="PaaX_M"/>
    <property type="match status" value="1"/>
</dbReference>
<comment type="caution">
    <text evidence="4">The sequence shown here is derived from an EMBL/GenBank/DDBJ whole genome shotgun (WGS) entry which is preliminary data.</text>
</comment>
<dbReference type="GO" id="GO:0006351">
    <property type="term" value="P:DNA-templated transcription"/>
    <property type="evidence" value="ECO:0007669"/>
    <property type="project" value="TreeGrafter"/>
</dbReference>
<dbReference type="InterPro" id="IPR048846">
    <property type="entry name" value="PaaX-like_central"/>
</dbReference>
<reference evidence="4 5" key="1">
    <citation type="submission" date="2018-10" db="EMBL/GenBank/DDBJ databases">
        <title>Sequencing the genomes of 1000 actinobacteria strains.</title>
        <authorList>
            <person name="Klenk H.-P."/>
        </authorList>
    </citation>
    <scope>NUCLEOTIDE SEQUENCE [LARGE SCALE GENOMIC DNA]</scope>
    <source>
        <strain evidence="4 5">DSM 43800</strain>
    </source>
</reference>
<dbReference type="Pfam" id="PF07848">
    <property type="entry name" value="PaaX"/>
    <property type="match status" value="1"/>
</dbReference>
<dbReference type="Proteomes" id="UP000282084">
    <property type="component" value="Unassembled WGS sequence"/>
</dbReference>
<dbReference type="InterPro" id="IPR036388">
    <property type="entry name" value="WH-like_DNA-bd_sf"/>
</dbReference>
<organism evidence="4 5">
    <name type="scientific">Saccharothrix australiensis</name>
    <dbReference type="NCBI Taxonomy" id="2072"/>
    <lineage>
        <taxon>Bacteria</taxon>
        <taxon>Bacillati</taxon>
        <taxon>Actinomycetota</taxon>
        <taxon>Actinomycetes</taxon>
        <taxon>Pseudonocardiales</taxon>
        <taxon>Pseudonocardiaceae</taxon>
        <taxon>Saccharothrix</taxon>
    </lineage>
</organism>
<sequence>MTPEIALRPLTARSVVLSVLLGTHPPELPARDLVRVATLFDISDTALRVALTRMVAAGDLTRVDATYRLSERLVARQRRQDDAVEPSTTDWDGTWEVLAVTATGRGAADRAALRARLAALRLAELREGVWVRPANLRRARTDDLDGVVQRFRARPETDHGYLARGLWDLDGWSAHATALLGAFEAADRARDRFTVAAAAVRHLLADPVLPAALLPRSWPAAGLRAAYHRYRAEFADLTRVTRHG</sequence>
<protein>
    <submittedName>
        <fullName evidence="4">PaaX family transcriptional regulator</fullName>
    </submittedName>
</protein>
<feature type="domain" description="Transcriptional repressor PaaX-like N-terminal" evidence="1">
    <location>
        <begin position="12"/>
        <end position="72"/>
    </location>
</feature>
<gene>
    <name evidence="4" type="ORF">C8E97_3475</name>
</gene>
<proteinExistence type="predicted"/>
<evidence type="ECO:0000259" key="1">
    <source>
        <dbReference type="Pfam" id="PF07848"/>
    </source>
</evidence>
<feature type="domain" description="Transcriptional repressor PaaX-like C-terminal" evidence="2">
    <location>
        <begin position="189"/>
        <end position="237"/>
    </location>
</feature>
<evidence type="ECO:0000259" key="2">
    <source>
        <dbReference type="Pfam" id="PF08223"/>
    </source>
</evidence>
<dbReference type="InterPro" id="IPR012906">
    <property type="entry name" value="PaaX-like_N"/>
</dbReference>
<feature type="domain" description="Transcriptional repressor PaaX-like central Cas2-like" evidence="3">
    <location>
        <begin position="89"/>
        <end position="140"/>
    </location>
</feature>
<dbReference type="RefSeq" id="WP_246018946.1">
    <property type="nucleotide sequence ID" value="NZ_RBXO01000001.1"/>
</dbReference>
<evidence type="ECO:0000259" key="3">
    <source>
        <dbReference type="Pfam" id="PF20803"/>
    </source>
</evidence>
<dbReference type="EMBL" id="RBXO01000001">
    <property type="protein sequence ID" value="RKT54826.1"/>
    <property type="molecule type" value="Genomic_DNA"/>
</dbReference>
<dbReference type="PANTHER" id="PTHR30319">
    <property type="entry name" value="PHENYLACETIC ACID REGULATOR-RELATED TRANSCRIPTIONAL REPRESSOR"/>
    <property type="match status" value="1"/>
</dbReference>
<evidence type="ECO:0000313" key="5">
    <source>
        <dbReference type="Proteomes" id="UP000282084"/>
    </source>
</evidence>
<dbReference type="Gene3D" id="3.30.70.2650">
    <property type="match status" value="1"/>
</dbReference>
<dbReference type="AlphaFoldDB" id="A0A495VZP0"/>
<dbReference type="Gene3D" id="1.10.10.10">
    <property type="entry name" value="Winged helix-like DNA-binding domain superfamily/Winged helix DNA-binding domain"/>
    <property type="match status" value="1"/>
</dbReference>
<dbReference type="Pfam" id="PF08223">
    <property type="entry name" value="PaaX_C"/>
    <property type="match status" value="1"/>
</dbReference>
<dbReference type="InterPro" id="IPR013225">
    <property type="entry name" value="PaaX_C"/>
</dbReference>
<evidence type="ECO:0000313" key="4">
    <source>
        <dbReference type="EMBL" id="RKT54826.1"/>
    </source>
</evidence>
<dbReference type="Gene3D" id="1.20.58.1460">
    <property type="match status" value="1"/>
</dbReference>
<accession>A0A495VZP0</accession>
<name>A0A495VZP0_9PSEU</name>